<dbReference type="HOGENOM" id="CLU_049290_2_2_5"/>
<evidence type="ECO:0000256" key="5">
    <source>
        <dbReference type="ARBA" id="ARBA00023316"/>
    </source>
</evidence>
<dbReference type="InterPro" id="IPR002502">
    <property type="entry name" value="Amidase_domain"/>
</dbReference>
<dbReference type="PANTHER" id="PTHR30417:SF1">
    <property type="entry name" value="N-ACETYLMURAMOYL-L-ALANINE AMIDASE AMID"/>
    <property type="match status" value="1"/>
</dbReference>
<dbReference type="RefSeq" id="WP_006271990.1">
    <property type="nucleotide sequence ID" value="NZ_GL883077.1"/>
</dbReference>
<dbReference type="Proteomes" id="UP000006512">
    <property type="component" value="Unassembled WGS sequence"/>
</dbReference>
<comment type="catalytic activity">
    <reaction evidence="1">
        <text>Hydrolyzes the link between N-acetylmuramoyl residues and L-amino acid residues in certain cell-wall glycopeptides.</text>
        <dbReference type="EC" id="3.5.1.28"/>
    </reaction>
</comment>
<keyword evidence="8" id="KW-1185">Reference proteome</keyword>
<dbReference type="CDD" id="cd06583">
    <property type="entry name" value="PGRP"/>
    <property type="match status" value="1"/>
</dbReference>
<dbReference type="EMBL" id="GL883077">
    <property type="protein sequence ID" value="EGF92808.1"/>
    <property type="molecule type" value="Genomic_DNA"/>
</dbReference>
<comment type="similarity">
    <text evidence="2">Belongs to the N-acetylmuramoyl-L-alanine amidase 2 family.</text>
</comment>
<reference evidence="8" key="1">
    <citation type="submission" date="2011-03" db="EMBL/GenBank/DDBJ databases">
        <title>Draft genome sequence of Brevundimonas diminuta.</title>
        <authorList>
            <person name="Brown P.J.B."/>
            <person name="Buechlein A."/>
            <person name="Hemmerich C."/>
            <person name="Brun Y.V."/>
        </authorList>
    </citation>
    <scope>NUCLEOTIDE SEQUENCE [LARGE SCALE GENOMIC DNA]</scope>
    <source>
        <strain evidence="8">C19</strain>
    </source>
</reference>
<dbReference type="SUPFAM" id="SSF55846">
    <property type="entry name" value="N-acetylmuramoyl-L-alanine amidase-like"/>
    <property type="match status" value="1"/>
</dbReference>
<dbReference type="InterPro" id="IPR036365">
    <property type="entry name" value="PGBD-like_sf"/>
</dbReference>
<evidence type="ECO:0000256" key="2">
    <source>
        <dbReference type="ARBA" id="ARBA00007553"/>
    </source>
</evidence>
<evidence type="ECO:0000256" key="1">
    <source>
        <dbReference type="ARBA" id="ARBA00001561"/>
    </source>
</evidence>
<dbReference type="OrthoDB" id="9794842at2"/>
<dbReference type="GO" id="GO:0009253">
    <property type="term" value="P:peptidoglycan catabolic process"/>
    <property type="evidence" value="ECO:0007669"/>
    <property type="project" value="InterPro"/>
</dbReference>
<sequence length="251" mass="27341">MALIELPSPNFNERTTPPDMAVLHYTGMRTAQAALDRLRDPAAQVSSHYCVDEDGSVYRLVAEERRAWHAGLSFWKGASDINGVSIGIEIVNPGHEFGYRDFPAAQIDAVIGLLDTIRTRWDIPDSRIVGHSDVAPARKADPGERFPWPVLADHGHGLWVEPALPPEGVMGPALTVGDTGPGVFALQGALGKLGYNILPGGPYDDETATLVRAFQRHWAPDRIGTDLEGKADALTRVRLMALLRHITLMEA</sequence>
<evidence type="ECO:0000313" key="7">
    <source>
        <dbReference type="EMBL" id="EGF92808.1"/>
    </source>
</evidence>
<dbReference type="AlphaFoldDB" id="F4QHS1"/>
<dbReference type="SUPFAM" id="SSF47090">
    <property type="entry name" value="PGBD-like"/>
    <property type="match status" value="1"/>
</dbReference>
<dbReference type="Pfam" id="PF01510">
    <property type="entry name" value="Amidase_2"/>
    <property type="match status" value="1"/>
</dbReference>
<dbReference type="GO" id="GO:0071555">
    <property type="term" value="P:cell wall organization"/>
    <property type="evidence" value="ECO:0007669"/>
    <property type="project" value="UniProtKB-KW"/>
</dbReference>
<evidence type="ECO:0000313" key="8">
    <source>
        <dbReference type="Proteomes" id="UP000006512"/>
    </source>
</evidence>
<dbReference type="InterPro" id="IPR036505">
    <property type="entry name" value="Amidase/PGRP_sf"/>
</dbReference>
<feature type="domain" description="N-acetylmuramoyl-L-alanine amidase" evidence="6">
    <location>
        <begin position="6"/>
        <end position="143"/>
    </location>
</feature>
<name>F4QHS1_9CAUL</name>
<dbReference type="GO" id="GO:0009254">
    <property type="term" value="P:peptidoglycan turnover"/>
    <property type="evidence" value="ECO:0007669"/>
    <property type="project" value="TreeGrafter"/>
</dbReference>
<evidence type="ECO:0000259" key="6">
    <source>
        <dbReference type="SMART" id="SM00644"/>
    </source>
</evidence>
<dbReference type="InterPro" id="IPR051206">
    <property type="entry name" value="NAMLAA_amidase_2"/>
</dbReference>
<dbReference type="GO" id="GO:0019867">
    <property type="term" value="C:outer membrane"/>
    <property type="evidence" value="ECO:0007669"/>
    <property type="project" value="TreeGrafter"/>
</dbReference>
<dbReference type="eggNOG" id="COG3023">
    <property type="taxonomic scope" value="Bacteria"/>
</dbReference>
<dbReference type="SMART" id="SM00644">
    <property type="entry name" value="Ami_2"/>
    <property type="match status" value="1"/>
</dbReference>
<evidence type="ECO:0000256" key="3">
    <source>
        <dbReference type="ARBA" id="ARBA00011901"/>
    </source>
</evidence>
<organism evidence="7 8">
    <name type="scientific">Asticcacaulis biprosthecium C19</name>
    <dbReference type="NCBI Taxonomy" id="715226"/>
    <lineage>
        <taxon>Bacteria</taxon>
        <taxon>Pseudomonadati</taxon>
        <taxon>Pseudomonadota</taxon>
        <taxon>Alphaproteobacteria</taxon>
        <taxon>Caulobacterales</taxon>
        <taxon>Caulobacteraceae</taxon>
        <taxon>Asticcacaulis</taxon>
    </lineage>
</organism>
<gene>
    <name evidence="7" type="ORF">ABI_12460</name>
</gene>
<dbReference type="Gene3D" id="1.10.101.10">
    <property type="entry name" value="PGBD-like superfamily/PGBD"/>
    <property type="match status" value="1"/>
</dbReference>
<dbReference type="PANTHER" id="PTHR30417">
    <property type="entry name" value="N-ACETYLMURAMOYL-L-ALANINE AMIDASE AMID"/>
    <property type="match status" value="1"/>
</dbReference>
<keyword evidence="4" id="KW-0378">Hydrolase</keyword>
<dbReference type="GO" id="GO:0008745">
    <property type="term" value="F:N-acetylmuramoyl-L-alanine amidase activity"/>
    <property type="evidence" value="ECO:0007669"/>
    <property type="project" value="UniProtKB-EC"/>
</dbReference>
<keyword evidence="5" id="KW-0961">Cell wall biogenesis/degradation</keyword>
<proteinExistence type="inferred from homology"/>
<dbReference type="InterPro" id="IPR036366">
    <property type="entry name" value="PGBDSf"/>
</dbReference>
<accession>F4QHS1</accession>
<dbReference type="Gene3D" id="3.40.80.10">
    <property type="entry name" value="Peptidoglycan recognition protein-like"/>
    <property type="match status" value="1"/>
</dbReference>
<dbReference type="EC" id="3.5.1.28" evidence="3"/>
<evidence type="ECO:0000256" key="4">
    <source>
        <dbReference type="ARBA" id="ARBA00022801"/>
    </source>
</evidence>
<dbReference type="STRING" id="715226.ABI_12460"/>
<protein>
    <recommendedName>
        <fullName evidence="3">N-acetylmuramoyl-L-alanine amidase</fullName>
        <ecNumber evidence="3">3.5.1.28</ecNumber>
    </recommendedName>
</protein>